<dbReference type="PANTHER" id="PTHR43648">
    <property type="entry name" value="ELECTRON TRANSFER FLAVOPROTEIN BETA SUBUNIT LYSINE METHYLTRANSFERASE"/>
    <property type="match status" value="1"/>
</dbReference>
<evidence type="ECO:0000313" key="7">
    <source>
        <dbReference type="EnsemblProtists" id="EKX44573"/>
    </source>
</evidence>
<evidence type="ECO:0000256" key="4">
    <source>
        <dbReference type="ARBA" id="ARBA00041867"/>
    </source>
</evidence>
<dbReference type="PANTHER" id="PTHR43648:SF1">
    <property type="entry name" value="ELECTRON TRANSFER FLAVOPROTEIN BETA SUBUNIT LYSINE METHYLTRANSFERASE"/>
    <property type="match status" value="1"/>
</dbReference>
<keyword evidence="1" id="KW-0489">Methyltransferase</keyword>
<keyword evidence="2" id="KW-0808">Transferase</keyword>
<evidence type="ECO:0000256" key="2">
    <source>
        <dbReference type="ARBA" id="ARBA00022679"/>
    </source>
</evidence>
<comment type="similarity">
    <text evidence="3">Belongs to the methyltransferase superfamily. ETFBKMT family.</text>
</comment>
<organism evidence="6">
    <name type="scientific">Guillardia theta (strain CCMP2712)</name>
    <name type="common">Cryptophyte</name>
    <dbReference type="NCBI Taxonomy" id="905079"/>
    <lineage>
        <taxon>Eukaryota</taxon>
        <taxon>Cryptophyceae</taxon>
        <taxon>Pyrenomonadales</taxon>
        <taxon>Geminigeraceae</taxon>
        <taxon>Guillardia</taxon>
    </lineage>
</organism>
<dbReference type="GO" id="GO:0016279">
    <property type="term" value="F:protein-lysine N-methyltransferase activity"/>
    <property type="evidence" value="ECO:0007669"/>
    <property type="project" value="TreeGrafter"/>
</dbReference>
<dbReference type="EMBL" id="JH993003">
    <property type="protein sequence ID" value="EKX44573.1"/>
    <property type="molecule type" value="Genomic_DNA"/>
</dbReference>
<gene>
    <name evidence="6" type="ORF">GUITHDRAFT_72016</name>
</gene>
<reference evidence="6 8" key="1">
    <citation type="journal article" date="2012" name="Nature">
        <title>Algal genomes reveal evolutionary mosaicism and the fate of nucleomorphs.</title>
        <authorList>
            <consortium name="DOE Joint Genome Institute"/>
            <person name="Curtis B.A."/>
            <person name="Tanifuji G."/>
            <person name="Burki F."/>
            <person name="Gruber A."/>
            <person name="Irimia M."/>
            <person name="Maruyama S."/>
            <person name="Arias M.C."/>
            <person name="Ball S.G."/>
            <person name="Gile G.H."/>
            <person name="Hirakawa Y."/>
            <person name="Hopkins J.F."/>
            <person name="Kuo A."/>
            <person name="Rensing S.A."/>
            <person name="Schmutz J."/>
            <person name="Symeonidi A."/>
            <person name="Elias M."/>
            <person name="Eveleigh R.J."/>
            <person name="Herman E.K."/>
            <person name="Klute M.J."/>
            <person name="Nakayama T."/>
            <person name="Obornik M."/>
            <person name="Reyes-Prieto A."/>
            <person name="Armbrust E.V."/>
            <person name="Aves S.J."/>
            <person name="Beiko R.G."/>
            <person name="Coutinho P."/>
            <person name="Dacks J.B."/>
            <person name="Durnford D.G."/>
            <person name="Fast N.M."/>
            <person name="Green B.R."/>
            <person name="Grisdale C.J."/>
            <person name="Hempel F."/>
            <person name="Henrissat B."/>
            <person name="Hoppner M.P."/>
            <person name="Ishida K."/>
            <person name="Kim E."/>
            <person name="Koreny L."/>
            <person name="Kroth P.G."/>
            <person name="Liu Y."/>
            <person name="Malik S.B."/>
            <person name="Maier U.G."/>
            <person name="McRose D."/>
            <person name="Mock T."/>
            <person name="Neilson J.A."/>
            <person name="Onodera N.T."/>
            <person name="Poole A.M."/>
            <person name="Pritham E.J."/>
            <person name="Richards T.A."/>
            <person name="Rocap G."/>
            <person name="Roy S.W."/>
            <person name="Sarai C."/>
            <person name="Schaack S."/>
            <person name="Shirato S."/>
            <person name="Slamovits C.H."/>
            <person name="Spencer D.F."/>
            <person name="Suzuki S."/>
            <person name="Worden A.Z."/>
            <person name="Zauner S."/>
            <person name="Barry K."/>
            <person name="Bell C."/>
            <person name="Bharti A.K."/>
            <person name="Crow J.A."/>
            <person name="Grimwood J."/>
            <person name="Kramer R."/>
            <person name="Lindquist E."/>
            <person name="Lucas S."/>
            <person name="Salamov A."/>
            <person name="McFadden G.I."/>
            <person name="Lane C.E."/>
            <person name="Keeling P.J."/>
            <person name="Gray M.W."/>
            <person name="Grigoriev I.V."/>
            <person name="Archibald J.M."/>
        </authorList>
    </citation>
    <scope>NUCLEOTIDE SEQUENCE</scope>
    <source>
        <strain evidence="6 8">CCMP2712</strain>
    </source>
</reference>
<dbReference type="eggNOG" id="ENOG502S89S">
    <property type="taxonomic scope" value="Eukaryota"/>
</dbReference>
<evidence type="ECO:0000256" key="5">
    <source>
        <dbReference type="ARBA" id="ARBA00042266"/>
    </source>
</evidence>
<dbReference type="OMA" id="EGENTHE"/>
<evidence type="ECO:0000256" key="1">
    <source>
        <dbReference type="ARBA" id="ARBA00022603"/>
    </source>
</evidence>
<dbReference type="InterPro" id="IPR050078">
    <property type="entry name" value="Ribosomal_L11_MeTrfase_PrmA"/>
</dbReference>
<dbReference type="RefSeq" id="XP_005831553.1">
    <property type="nucleotide sequence ID" value="XM_005831496.1"/>
</dbReference>
<evidence type="ECO:0000256" key="3">
    <source>
        <dbReference type="ARBA" id="ARBA00037932"/>
    </source>
</evidence>
<accession>L1J7Q7</accession>
<dbReference type="EnsemblProtists" id="EKX44573">
    <property type="protein sequence ID" value="EKX44573"/>
    <property type="gene ID" value="GUITHDRAFT_72016"/>
</dbReference>
<dbReference type="Proteomes" id="UP000011087">
    <property type="component" value="Unassembled WGS sequence"/>
</dbReference>
<dbReference type="KEGG" id="gtt:GUITHDRAFT_72016"/>
<dbReference type="Pfam" id="PF06325">
    <property type="entry name" value="PrmA"/>
    <property type="match status" value="1"/>
</dbReference>
<reference evidence="7" key="3">
    <citation type="submission" date="2015-06" db="UniProtKB">
        <authorList>
            <consortium name="EnsemblProtists"/>
        </authorList>
    </citation>
    <scope>IDENTIFICATION</scope>
</reference>
<evidence type="ECO:0000313" key="8">
    <source>
        <dbReference type="Proteomes" id="UP000011087"/>
    </source>
</evidence>
<dbReference type="InterPro" id="IPR029063">
    <property type="entry name" value="SAM-dependent_MTases_sf"/>
</dbReference>
<dbReference type="AlphaFoldDB" id="L1J7Q7"/>
<name>L1J7Q7_GUITC</name>
<dbReference type="PaxDb" id="55529-EKX44573"/>
<dbReference type="GO" id="GO:0032259">
    <property type="term" value="P:methylation"/>
    <property type="evidence" value="ECO:0007669"/>
    <property type="project" value="UniProtKB-KW"/>
</dbReference>
<reference evidence="8" key="2">
    <citation type="submission" date="2012-11" db="EMBL/GenBank/DDBJ databases">
        <authorList>
            <person name="Kuo A."/>
            <person name="Curtis B.A."/>
            <person name="Tanifuji G."/>
            <person name="Burki F."/>
            <person name="Gruber A."/>
            <person name="Irimia M."/>
            <person name="Maruyama S."/>
            <person name="Arias M.C."/>
            <person name="Ball S.G."/>
            <person name="Gile G.H."/>
            <person name="Hirakawa Y."/>
            <person name="Hopkins J.F."/>
            <person name="Rensing S.A."/>
            <person name="Schmutz J."/>
            <person name="Symeonidi A."/>
            <person name="Elias M."/>
            <person name="Eveleigh R.J."/>
            <person name="Herman E.K."/>
            <person name="Klute M.J."/>
            <person name="Nakayama T."/>
            <person name="Obornik M."/>
            <person name="Reyes-Prieto A."/>
            <person name="Armbrust E.V."/>
            <person name="Aves S.J."/>
            <person name="Beiko R.G."/>
            <person name="Coutinho P."/>
            <person name="Dacks J.B."/>
            <person name="Durnford D.G."/>
            <person name="Fast N.M."/>
            <person name="Green B.R."/>
            <person name="Grisdale C."/>
            <person name="Hempe F."/>
            <person name="Henrissat B."/>
            <person name="Hoppner M.P."/>
            <person name="Ishida K.-I."/>
            <person name="Kim E."/>
            <person name="Koreny L."/>
            <person name="Kroth P.G."/>
            <person name="Liu Y."/>
            <person name="Malik S.-B."/>
            <person name="Maier U.G."/>
            <person name="McRose D."/>
            <person name="Mock T."/>
            <person name="Neilson J.A."/>
            <person name="Onodera N.T."/>
            <person name="Poole A.M."/>
            <person name="Pritham E.J."/>
            <person name="Richards T.A."/>
            <person name="Rocap G."/>
            <person name="Roy S.W."/>
            <person name="Sarai C."/>
            <person name="Schaack S."/>
            <person name="Shirato S."/>
            <person name="Slamovits C.H."/>
            <person name="Spencer D.F."/>
            <person name="Suzuki S."/>
            <person name="Worden A.Z."/>
            <person name="Zauner S."/>
            <person name="Barry K."/>
            <person name="Bell C."/>
            <person name="Bharti A.K."/>
            <person name="Crow J.A."/>
            <person name="Grimwood J."/>
            <person name="Kramer R."/>
            <person name="Lindquist E."/>
            <person name="Lucas S."/>
            <person name="Salamov A."/>
            <person name="McFadden G.I."/>
            <person name="Lane C.E."/>
            <person name="Keeling P.J."/>
            <person name="Gray M.W."/>
            <person name="Grigoriev I.V."/>
            <person name="Archibald J.M."/>
        </authorList>
    </citation>
    <scope>NUCLEOTIDE SEQUENCE</scope>
    <source>
        <strain evidence="8">CCMP2712</strain>
    </source>
</reference>
<evidence type="ECO:0000313" key="6">
    <source>
        <dbReference type="EMBL" id="EKX44573.1"/>
    </source>
</evidence>
<proteinExistence type="inferred from homology"/>
<dbReference type="CDD" id="cd02440">
    <property type="entry name" value="AdoMet_MTases"/>
    <property type="match status" value="1"/>
</dbReference>
<keyword evidence="8" id="KW-1185">Reference proteome</keyword>
<dbReference type="GeneID" id="17301340"/>
<sequence>MTSQPVIRVVKDEKKVSKPGLDSVQDIYLAGDYGWGDGFHPSTRLCVEFLSTVLSHGSEKVMLDYGTGSGILGISACKFGCKSVIGIDIDDEAIEDAEQNIIRNGLSDQVIFALPLDEPWMNSLQFDIVVANILVGPLMKLAPVLSLAVKEETGKLCLSGIRNFQIPALEVEYAKFGVKFEQIRTGCHENWRVGAEGEGEWAQITATRRKLSPSEKRNLIDEFNDRAVA</sequence>
<protein>
    <recommendedName>
        <fullName evidence="5">ETFB lysine methyltransferase</fullName>
    </recommendedName>
    <alternativeName>
        <fullName evidence="4">Protein N-lysine methyltransferase METTL20</fullName>
    </alternativeName>
</protein>
<dbReference type="OrthoDB" id="419617at2759"/>
<dbReference type="Gene3D" id="3.40.50.150">
    <property type="entry name" value="Vaccinia Virus protein VP39"/>
    <property type="match status" value="1"/>
</dbReference>
<dbReference type="SUPFAM" id="SSF53335">
    <property type="entry name" value="S-adenosyl-L-methionine-dependent methyltransferases"/>
    <property type="match status" value="1"/>
</dbReference>
<dbReference type="STRING" id="905079.L1J7Q7"/>
<dbReference type="HOGENOM" id="CLU_049382_4_2_1"/>